<reference evidence="3" key="1">
    <citation type="journal article" date="2022" name="Int. J. Syst. Evol. Microbiol.">
        <title>Anaeromyxobacter oryzae sp. nov., Anaeromyxobacter diazotrophicus sp. nov. and Anaeromyxobacter paludicola sp. nov., isolated from paddy soils.</title>
        <authorList>
            <person name="Itoh H."/>
            <person name="Xu Z."/>
            <person name="Mise K."/>
            <person name="Masuda Y."/>
            <person name="Ushijima N."/>
            <person name="Hayakawa C."/>
            <person name="Shiratori Y."/>
            <person name="Senoo K."/>
        </authorList>
    </citation>
    <scope>NUCLEOTIDE SEQUENCE [LARGE SCALE GENOMIC DNA]</scope>
    <source>
        <strain evidence="3">Red630</strain>
    </source>
</reference>
<name>A0ABM7X6D7_9BACT</name>
<dbReference type="InterPro" id="IPR036280">
    <property type="entry name" value="Multihaem_cyt_sf"/>
</dbReference>
<dbReference type="Pfam" id="PF09699">
    <property type="entry name" value="Paired_CXXCH_1"/>
    <property type="match status" value="1"/>
</dbReference>
<dbReference type="Gene3D" id="3.90.10.10">
    <property type="entry name" value="Cytochrome C3"/>
    <property type="match status" value="1"/>
</dbReference>
<feature type="domain" description="Doubled CXXCH motif" evidence="1">
    <location>
        <begin position="90"/>
        <end position="124"/>
    </location>
</feature>
<dbReference type="Proteomes" id="UP001162734">
    <property type="component" value="Chromosome"/>
</dbReference>
<gene>
    <name evidence="2" type="ORF">AMPC_05150</name>
</gene>
<dbReference type="SUPFAM" id="SSF48695">
    <property type="entry name" value="Multiheme cytochromes"/>
    <property type="match status" value="1"/>
</dbReference>
<proteinExistence type="predicted"/>
<evidence type="ECO:0000313" key="2">
    <source>
        <dbReference type="EMBL" id="BDG07402.1"/>
    </source>
</evidence>
<dbReference type="NCBIfam" id="TIGR01905">
    <property type="entry name" value="paired_CXXCH_1"/>
    <property type="match status" value="1"/>
</dbReference>
<accession>A0ABM7X6D7</accession>
<evidence type="ECO:0000259" key="1">
    <source>
        <dbReference type="Pfam" id="PF09699"/>
    </source>
</evidence>
<dbReference type="EMBL" id="AP025592">
    <property type="protein sequence ID" value="BDG07402.1"/>
    <property type="molecule type" value="Genomic_DNA"/>
</dbReference>
<dbReference type="InterPro" id="IPR010177">
    <property type="entry name" value="Paired_CXXCH_1"/>
</dbReference>
<keyword evidence="3" id="KW-1185">Reference proteome</keyword>
<evidence type="ECO:0000313" key="3">
    <source>
        <dbReference type="Proteomes" id="UP001162734"/>
    </source>
</evidence>
<organism evidence="2 3">
    <name type="scientific">Anaeromyxobacter paludicola</name>
    <dbReference type="NCBI Taxonomy" id="2918171"/>
    <lineage>
        <taxon>Bacteria</taxon>
        <taxon>Pseudomonadati</taxon>
        <taxon>Myxococcota</taxon>
        <taxon>Myxococcia</taxon>
        <taxon>Myxococcales</taxon>
        <taxon>Cystobacterineae</taxon>
        <taxon>Anaeromyxobacteraceae</taxon>
        <taxon>Anaeromyxobacter</taxon>
    </lineage>
</organism>
<protein>
    <recommendedName>
        <fullName evidence="1">Doubled CXXCH motif domain-containing protein</fullName>
    </recommendedName>
</protein>
<sequence length="133" mass="13890">MLAVAALALTACAGPAFVPYPEAEVAGVKSPHAFRGKPLCQGCHQPGRRELRADPVALCKGCHPLHRGNHPVEVVQAQPVAGLPLSPGRKVACHSCHDPHGGAKQPHLLRLEANALCAACHQSLAGNAHHKAR</sequence>